<evidence type="ECO:0000256" key="2">
    <source>
        <dbReference type="SAM" id="Phobius"/>
    </source>
</evidence>
<dbReference type="InterPro" id="IPR040877">
    <property type="entry name" value="CBM65_1"/>
</dbReference>
<organism evidence="5 6">
    <name type="scientific">Ruminococcus albus</name>
    <dbReference type="NCBI Taxonomy" id="1264"/>
    <lineage>
        <taxon>Bacteria</taxon>
        <taxon>Bacillati</taxon>
        <taxon>Bacillota</taxon>
        <taxon>Clostridia</taxon>
        <taxon>Eubacteriales</taxon>
        <taxon>Oscillospiraceae</taxon>
        <taxon>Ruminococcus</taxon>
    </lineage>
</organism>
<evidence type="ECO:0000313" key="6">
    <source>
        <dbReference type="Proteomes" id="UP000182192"/>
    </source>
</evidence>
<evidence type="ECO:0000313" key="5">
    <source>
        <dbReference type="EMBL" id="SFD03412.1"/>
    </source>
</evidence>
<accession>A0A1I1P1G0</accession>
<feature type="transmembrane region" description="Helical" evidence="2">
    <location>
        <begin position="352"/>
        <end position="372"/>
    </location>
</feature>
<dbReference type="Gene3D" id="2.60.120.1070">
    <property type="match status" value="2"/>
</dbReference>
<evidence type="ECO:0000259" key="4">
    <source>
        <dbReference type="Pfam" id="PF18259"/>
    </source>
</evidence>
<dbReference type="Proteomes" id="UP000182192">
    <property type="component" value="Unassembled WGS sequence"/>
</dbReference>
<sequence>MKRTLSVITAVIAAAAASTFAAFAGDVELDTKKAVETADGITFTADSKDLAASQFTADTTVTVTYSGGESGKSSVKLVLDYWDKSNDTEFDFGSPATVEVEASESKDGEAVFTYADITEALGDNALSSVFAIDVEANGSTVTCTGFTATNVLSANEMAENDIRRTIRVHAKRPATSQDWGQSISVGVDQFDVSTLAENSYVIAVYESDLEKDVVSAPVEFIMQSTDDTVSPKAKNNTVWGKVAPVIFNNKYAFFDFESMVDAYGTDDFSCVTTVYIGDTGKSPITCTDIYAFDIKTIAKEEPEVTDDSEVTSDSNEAVETTKPAETQAPAGVTEKDSSSSDDVDEEKSNFKLIVIGIVAGVVVAAGVIFLILGRKSRETYDVNKHRYVKK</sequence>
<name>A0A1I1P1G0_RUMAL</name>
<evidence type="ECO:0000256" key="3">
    <source>
        <dbReference type="SAM" id="SignalP"/>
    </source>
</evidence>
<evidence type="ECO:0000256" key="1">
    <source>
        <dbReference type="SAM" id="MobiDB-lite"/>
    </source>
</evidence>
<feature type="chain" id="PRO_5010216795" description="Carbohydrate binding module 65 domain-containing protein" evidence="3">
    <location>
        <begin position="25"/>
        <end position="390"/>
    </location>
</feature>
<feature type="domain" description="Carbohydrate binding module 65" evidence="4">
    <location>
        <begin position="38"/>
        <end position="138"/>
    </location>
</feature>
<gene>
    <name evidence="5" type="ORF">SAMN02910406_02927</name>
</gene>
<feature type="region of interest" description="Disordered" evidence="1">
    <location>
        <begin position="303"/>
        <end position="343"/>
    </location>
</feature>
<keyword evidence="2" id="KW-0472">Membrane</keyword>
<reference evidence="5 6" key="1">
    <citation type="submission" date="2016-10" db="EMBL/GenBank/DDBJ databases">
        <authorList>
            <person name="de Groot N.N."/>
        </authorList>
    </citation>
    <scope>NUCLEOTIDE SEQUENCE [LARGE SCALE GENOMIC DNA]</scope>
    <source>
        <strain evidence="5 6">AR67</strain>
    </source>
</reference>
<dbReference type="AlphaFoldDB" id="A0A1I1P1G0"/>
<dbReference type="EMBL" id="FOKQ01000030">
    <property type="protein sequence ID" value="SFD03412.1"/>
    <property type="molecule type" value="Genomic_DNA"/>
</dbReference>
<feature type="signal peptide" evidence="3">
    <location>
        <begin position="1"/>
        <end position="24"/>
    </location>
</feature>
<protein>
    <recommendedName>
        <fullName evidence="4">Carbohydrate binding module 65 domain-containing protein</fullName>
    </recommendedName>
</protein>
<keyword evidence="2" id="KW-0812">Transmembrane</keyword>
<feature type="domain" description="Carbohydrate binding module 65" evidence="4">
    <location>
        <begin position="175"/>
        <end position="288"/>
    </location>
</feature>
<dbReference type="OrthoDB" id="1817102at2"/>
<dbReference type="Pfam" id="PF18259">
    <property type="entry name" value="CBM65_1"/>
    <property type="match status" value="2"/>
</dbReference>
<proteinExistence type="predicted"/>
<dbReference type="RefSeq" id="WP_074962700.1">
    <property type="nucleotide sequence ID" value="NZ_FOKQ01000030.1"/>
</dbReference>
<keyword evidence="3" id="KW-0732">Signal</keyword>
<keyword evidence="2" id="KW-1133">Transmembrane helix</keyword>